<dbReference type="Gene3D" id="3.30.2010.10">
    <property type="entry name" value="Metalloproteases ('zincins'), catalytic domain"/>
    <property type="match status" value="1"/>
</dbReference>
<reference evidence="2" key="1">
    <citation type="journal article" date="2020" name="mSystems">
        <title>Genome- and Community-Level Interaction Insights into Carbon Utilization and Element Cycling Functions of Hydrothermarchaeota in Hydrothermal Sediment.</title>
        <authorList>
            <person name="Zhou Z."/>
            <person name="Liu Y."/>
            <person name="Xu W."/>
            <person name="Pan J."/>
            <person name="Luo Z.H."/>
            <person name="Li M."/>
        </authorList>
    </citation>
    <scope>NUCLEOTIDE SEQUENCE [LARGE SCALE GENOMIC DNA]</scope>
    <source>
        <strain evidence="2">HyVt-489</strain>
    </source>
</reference>
<dbReference type="PANTHER" id="PTHR30399">
    <property type="entry name" value="UNCHARACTERIZED PROTEIN YGJP"/>
    <property type="match status" value="1"/>
</dbReference>
<sequence length="198" mass="22512">RLKDAQNFVRQKWDWIQVQLETLPPAQPFEDGGKFLFRGELFTLSSPETKGRAHIDEDMHRIHVPAPDQTLEGRTRRFLIRTARADLEERTRIHAQVLGKTVDKISVRDTSSRWGSCVQGRTTLAGQTGGHISYSWRLICAPPFVLDYVCAHECAHLVHAHHGAEFWDLCHELVDTVKPAKRWLTQHGAQLHAVGANV</sequence>
<gene>
    <name evidence="2" type="ORF">ENJ46_03550</name>
</gene>
<dbReference type="EMBL" id="DRMN01000234">
    <property type="protein sequence ID" value="HFB54976.1"/>
    <property type="molecule type" value="Genomic_DNA"/>
</dbReference>
<dbReference type="PANTHER" id="PTHR30399:SF1">
    <property type="entry name" value="UTP PYROPHOSPHATASE"/>
    <property type="match status" value="1"/>
</dbReference>
<dbReference type="InterPro" id="IPR053136">
    <property type="entry name" value="UTP_pyrophosphatase-like"/>
</dbReference>
<dbReference type="Pfam" id="PF01863">
    <property type="entry name" value="YgjP-like"/>
    <property type="match status" value="1"/>
</dbReference>
<evidence type="ECO:0000313" key="2">
    <source>
        <dbReference type="EMBL" id="HFB54976.1"/>
    </source>
</evidence>
<evidence type="ECO:0000259" key="1">
    <source>
        <dbReference type="Pfam" id="PF01863"/>
    </source>
</evidence>
<feature type="non-terminal residue" evidence="2">
    <location>
        <position position="1"/>
    </location>
</feature>
<dbReference type="CDD" id="cd07344">
    <property type="entry name" value="M48_yhfN_like"/>
    <property type="match status" value="1"/>
</dbReference>
<dbReference type="Proteomes" id="UP000886042">
    <property type="component" value="Unassembled WGS sequence"/>
</dbReference>
<dbReference type="AlphaFoldDB" id="A0A7C3GC89"/>
<comment type="caution">
    <text evidence="2">The sequence shown here is derived from an EMBL/GenBank/DDBJ whole genome shotgun (WGS) entry which is preliminary data.</text>
</comment>
<proteinExistence type="predicted"/>
<name>A0A7C3GC89_9PROT</name>
<accession>A0A7C3GC89</accession>
<dbReference type="InterPro" id="IPR002725">
    <property type="entry name" value="YgjP-like_metallopeptidase"/>
</dbReference>
<feature type="domain" description="YgjP-like metallopeptidase" evidence="1">
    <location>
        <begin position="3"/>
        <end position="187"/>
    </location>
</feature>
<protein>
    <submittedName>
        <fullName evidence="2">M48 family peptidase</fullName>
    </submittedName>
</protein>
<organism evidence="2">
    <name type="scientific">Hellea balneolensis</name>
    <dbReference type="NCBI Taxonomy" id="287478"/>
    <lineage>
        <taxon>Bacteria</taxon>
        <taxon>Pseudomonadati</taxon>
        <taxon>Pseudomonadota</taxon>
        <taxon>Alphaproteobacteria</taxon>
        <taxon>Maricaulales</taxon>
        <taxon>Robiginitomaculaceae</taxon>
        <taxon>Hellea</taxon>
    </lineage>
</organism>